<name>A0A2U3KFF2_9BACT</name>
<evidence type="ECO:0000313" key="1">
    <source>
        <dbReference type="EMBL" id="SPF38356.1"/>
    </source>
</evidence>
<dbReference type="AlphaFoldDB" id="A0A2U3KFF2"/>
<proteinExistence type="predicted"/>
<protein>
    <submittedName>
        <fullName evidence="1">Uncharacterized protein</fullName>
    </submittedName>
</protein>
<gene>
    <name evidence="1" type="ORF">SBA1_20056</name>
</gene>
<evidence type="ECO:0000313" key="2">
    <source>
        <dbReference type="Proteomes" id="UP000238701"/>
    </source>
</evidence>
<accession>A0A2U3KFF2</accession>
<sequence>MSNNGAVKLSRSSGGPVVSRRLILLALVVVLSPGRMLAQEDGEEHIGLPTDWSHRYMVFSAPGSPTEAFDLSQDPRYVQQWLRRDIERRHWGQRARRDIHRDWSASMGTGATVGAGQYPAKYSFSMTTDSCANDFVVFNTSLAGANNQASIIAYNNLYVGCGGTVPSVYWAYDTGGTISTSVTLSLDGTQVAFVQAQGGVATLVLLKWSSSTTETAVAPMVLSSTANSGYRACTAPCMTTLAFHATATTDPTPADSYSSPYYDYTPGSDTLYVGDNAGYLHQLTGVFSGAPAETTTTWPVRAAAAPLSNPIYDSVTGNVFVTTSFQTSDNSGGRLQTVCATSTCVGINNGNTTTAIGTATPSGILGPNTSGNVNCRGTGTSGNGSNLRLDAPIVDSTAGRVYVFLGNDGGGNSVVIQFPTKVSTTSYENCPAETAVGTASTTGIPLFTGSFDNLYFTSTGGGSPSGDLYVCGNTSGDATLYKVAITSNAMATTSTSVLAVSTGNATCSPVTEVYSASKDLIFLSVQSLGSTSSAVNCPSNTGCLMSFSVPTTLGGTLPAGTTATAAESGGTSGIVIDNTVAPGTLHTSQIYFSTLTGGTAVQASQAALR</sequence>
<dbReference type="EMBL" id="OMOD01000111">
    <property type="protein sequence ID" value="SPF38356.1"/>
    <property type="molecule type" value="Genomic_DNA"/>
</dbReference>
<dbReference type="Proteomes" id="UP000238701">
    <property type="component" value="Unassembled WGS sequence"/>
</dbReference>
<organism evidence="1 2">
    <name type="scientific">Candidatus Sulfotelmatobacter kueseliae</name>
    <dbReference type="NCBI Taxonomy" id="2042962"/>
    <lineage>
        <taxon>Bacteria</taxon>
        <taxon>Pseudomonadati</taxon>
        <taxon>Acidobacteriota</taxon>
        <taxon>Terriglobia</taxon>
        <taxon>Terriglobales</taxon>
        <taxon>Candidatus Korobacteraceae</taxon>
        <taxon>Candidatus Sulfotelmatobacter</taxon>
    </lineage>
</organism>
<reference evidence="2" key="1">
    <citation type="submission" date="2018-02" db="EMBL/GenBank/DDBJ databases">
        <authorList>
            <person name="Hausmann B."/>
        </authorList>
    </citation>
    <scope>NUCLEOTIDE SEQUENCE [LARGE SCALE GENOMIC DNA]</scope>
    <source>
        <strain evidence="2">Peat soil MAG SbA1</strain>
    </source>
</reference>
<dbReference type="OrthoDB" id="134282at2"/>